<name>A0A1I6GYI1_9RHOB</name>
<dbReference type="Proteomes" id="UP000199658">
    <property type="component" value="Unassembled WGS sequence"/>
</dbReference>
<reference evidence="3" key="1">
    <citation type="submission" date="2016-10" db="EMBL/GenBank/DDBJ databases">
        <authorList>
            <person name="Varghese N."/>
            <person name="Submissions S."/>
        </authorList>
    </citation>
    <scope>NUCLEOTIDE SEQUENCE [LARGE SCALE GENOMIC DNA]</scope>
    <source>
        <strain evidence="3">DSM 26921</strain>
    </source>
</reference>
<protein>
    <recommendedName>
        <fullName evidence="4">PEBP family protein</fullName>
    </recommendedName>
</protein>
<feature type="chain" id="PRO_5011751269" description="PEBP family protein" evidence="1">
    <location>
        <begin position="21"/>
        <end position="214"/>
    </location>
</feature>
<dbReference type="AlphaFoldDB" id="A0A1I6GYI1"/>
<gene>
    <name evidence="2" type="ORF">SAMN04488002_2159</name>
</gene>
<keyword evidence="3" id="KW-1185">Reference proteome</keyword>
<evidence type="ECO:0000256" key="1">
    <source>
        <dbReference type="SAM" id="SignalP"/>
    </source>
</evidence>
<sequence>MIRTFTMISLLCGLTGTALSAETFSADVWADNWFEMRINGTQVAEDSVPITTERSFNAESFDFEAVRPFVIGIVAKDFKENDSGLEYIGTRRQQMGDGGLIAQIKDAAGNPVVVSSADWQCLTIHTAPVNKSCESESNPVAGEGACAFEAMDEPEGWDTAGFNASDWPQANKFSERAVSPKDGYDRINWDKDAALIWGPDLEQSNTVLCRITVE</sequence>
<keyword evidence="1" id="KW-0732">Signal</keyword>
<dbReference type="STRING" id="670154.SAMN04488002_2159"/>
<evidence type="ECO:0000313" key="2">
    <source>
        <dbReference type="EMBL" id="SFR47240.1"/>
    </source>
</evidence>
<dbReference type="OrthoDB" id="9797506at2"/>
<dbReference type="Gene3D" id="2.60.120.260">
    <property type="entry name" value="Galactose-binding domain-like"/>
    <property type="match status" value="1"/>
</dbReference>
<dbReference type="RefSeq" id="WP_090216561.1">
    <property type="nucleotide sequence ID" value="NZ_FOYO01000001.1"/>
</dbReference>
<organism evidence="2 3">
    <name type="scientific">Litoreibacter janthinus</name>
    <dbReference type="NCBI Taxonomy" id="670154"/>
    <lineage>
        <taxon>Bacteria</taxon>
        <taxon>Pseudomonadati</taxon>
        <taxon>Pseudomonadota</taxon>
        <taxon>Alphaproteobacteria</taxon>
        <taxon>Rhodobacterales</taxon>
        <taxon>Roseobacteraceae</taxon>
        <taxon>Litoreibacter</taxon>
    </lineage>
</organism>
<dbReference type="EMBL" id="FOYO01000001">
    <property type="protein sequence ID" value="SFR47240.1"/>
    <property type="molecule type" value="Genomic_DNA"/>
</dbReference>
<evidence type="ECO:0008006" key="4">
    <source>
        <dbReference type="Google" id="ProtNLM"/>
    </source>
</evidence>
<accession>A0A1I6GYI1</accession>
<proteinExistence type="predicted"/>
<feature type="signal peptide" evidence="1">
    <location>
        <begin position="1"/>
        <end position="20"/>
    </location>
</feature>
<evidence type="ECO:0000313" key="3">
    <source>
        <dbReference type="Proteomes" id="UP000199658"/>
    </source>
</evidence>